<dbReference type="CDD" id="cd00093">
    <property type="entry name" value="HTH_XRE"/>
    <property type="match status" value="1"/>
</dbReference>
<feature type="domain" description="HTH cro/C1-type" evidence="1">
    <location>
        <begin position="38"/>
        <end position="90"/>
    </location>
</feature>
<dbReference type="Proteomes" id="UP000774283">
    <property type="component" value="Unassembled WGS sequence"/>
</dbReference>
<reference evidence="2 3" key="1">
    <citation type="submission" date="2020-04" db="EMBL/GenBank/DDBJ databases">
        <title>MicrobeNet Type strains.</title>
        <authorList>
            <person name="Nicholson A.C."/>
        </authorList>
    </citation>
    <scope>NUCLEOTIDE SEQUENCE [LARGE SCALE GENOMIC DNA]</scope>
    <source>
        <strain evidence="2 3">ATCC BAA-789</strain>
    </source>
</reference>
<name>A0A9X5IS45_9MICO</name>
<organism evidence="2 3">
    <name type="scientific">Sanguibacter hominis ATCC BAA-789</name>
    <dbReference type="NCBI Taxonomy" id="1312740"/>
    <lineage>
        <taxon>Bacteria</taxon>
        <taxon>Bacillati</taxon>
        <taxon>Actinomycetota</taxon>
        <taxon>Actinomycetes</taxon>
        <taxon>Micrococcales</taxon>
        <taxon>Sanguibacteraceae</taxon>
        <taxon>Sanguibacter</taxon>
    </lineage>
</organism>
<proteinExistence type="predicted"/>
<dbReference type="AlphaFoldDB" id="A0A9X5IS45"/>
<dbReference type="SMART" id="SM00530">
    <property type="entry name" value="HTH_XRE"/>
    <property type="match status" value="1"/>
</dbReference>
<sequence length="95" mass="10687">MSPYVDIVFVSPYDDIMSDPTYLNARSVTRLGTAVTGLRKRRGYTQAELARRADVSRQWLVALENGRTEGLEVGRLMRLLETLDASLVIRDEGTL</sequence>
<evidence type="ECO:0000313" key="2">
    <source>
        <dbReference type="EMBL" id="NKX93724.1"/>
    </source>
</evidence>
<dbReference type="Pfam" id="PF13560">
    <property type="entry name" value="HTH_31"/>
    <property type="match status" value="1"/>
</dbReference>
<keyword evidence="3" id="KW-1185">Reference proteome</keyword>
<dbReference type="InterPro" id="IPR010982">
    <property type="entry name" value="Lambda_DNA-bd_dom_sf"/>
</dbReference>
<dbReference type="EMBL" id="JAAXOW010000003">
    <property type="protein sequence ID" value="NKX93724.1"/>
    <property type="molecule type" value="Genomic_DNA"/>
</dbReference>
<dbReference type="PROSITE" id="PS50943">
    <property type="entry name" value="HTH_CROC1"/>
    <property type="match status" value="1"/>
</dbReference>
<gene>
    <name evidence="2" type="ORF">HF995_10665</name>
</gene>
<dbReference type="SUPFAM" id="SSF47413">
    <property type="entry name" value="lambda repressor-like DNA-binding domains"/>
    <property type="match status" value="1"/>
</dbReference>
<dbReference type="GO" id="GO:0003677">
    <property type="term" value="F:DNA binding"/>
    <property type="evidence" value="ECO:0007669"/>
    <property type="project" value="InterPro"/>
</dbReference>
<evidence type="ECO:0000259" key="1">
    <source>
        <dbReference type="PROSITE" id="PS50943"/>
    </source>
</evidence>
<evidence type="ECO:0000313" key="3">
    <source>
        <dbReference type="Proteomes" id="UP000774283"/>
    </source>
</evidence>
<dbReference type="Gene3D" id="1.10.260.40">
    <property type="entry name" value="lambda repressor-like DNA-binding domains"/>
    <property type="match status" value="1"/>
</dbReference>
<accession>A0A9X5IS45</accession>
<comment type="caution">
    <text evidence="2">The sequence shown here is derived from an EMBL/GenBank/DDBJ whole genome shotgun (WGS) entry which is preliminary data.</text>
</comment>
<dbReference type="InterPro" id="IPR001387">
    <property type="entry name" value="Cro/C1-type_HTH"/>
</dbReference>
<protein>
    <submittedName>
        <fullName evidence="2">Helix-turn-helix domain-containing protein</fullName>
    </submittedName>
</protein>